<evidence type="ECO:0000256" key="2">
    <source>
        <dbReference type="ARBA" id="ARBA00022448"/>
    </source>
</evidence>
<keyword evidence="2" id="KW-0813">Transport</keyword>
<name>A0A5P3XE89_PARBF</name>
<feature type="region of interest" description="Disordered" evidence="4">
    <location>
        <begin position="359"/>
        <end position="412"/>
    </location>
</feature>
<evidence type="ECO:0000256" key="1">
    <source>
        <dbReference type="ARBA" id="ARBA00005695"/>
    </source>
</evidence>
<evidence type="ECO:0000313" key="6">
    <source>
        <dbReference type="EMBL" id="QEZ68725.1"/>
    </source>
</evidence>
<dbReference type="GO" id="GO:0043190">
    <property type="term" value="C:ATP-binding cassette (ABC) transporter complex"/>
    <property type="evidence" value="ECO:0007669"/>
    <property type="project" value="InterPro"/>
</dbReference>
<feature type="domain" description="Solute-binding protein family 5" evidence="5">
    <location>
        <begin position="388"/>
        <end position="496"/>
    </location>
</feature>
<feature type="compositionally biased region" description="Basic and acidic residues" evidence="4">
    <location>
        <begin position="365"/>
        <end position="412"/>
    </location>
</feature>
<keyword evidence="3" id="KW-0732">Signal</keyword>
<organism evidence="6 7">
    <name type="scientific">Paraclostridium bifermentans</name>
    <name type="common">Clostridium bifermentans</name>
    <dbReference type="NCBI Taxonomy" id="1490"/>
    <lineage>
        <taxon>Bacteria</taxon>
        <taxon>Bacillati</taxon>
        <taxon>Bacillota</taxon>
        <taxon>Clostridia</taxon>
        <taxon>Peptostreptococcales</taxon>
        <taxon>Peptostreptococcaceae</taxon>
        <taxon>Paraclostridium</taxon>
    </lineage>
</organism>
<comment type="similarity">
    <text evidence="1">Belongs to the bacterial solute-binding protein 5 family.</text>
</comment>
<sequence length="571" mass="64363">MKRIKVVTVIMTIMLAVSGCGKGDSNKDKNEKQNVSENNNLEYIHLSMVNPETINPINNNNQSVGYILDLVYDSLFTIDSNYNAVPQLVEEYSMASDGRSINIKLKDVNWHNGKPVTSDDVEFTIDSIKRSENSSYKPLVENISSVTSTDNKNLTIHFTQPYAFSIDNLIFPIVSKSELSGLNAAESKDYKNNMVGSGAYKISKFNKKSNMVLTLNEDYYDKEKIKDAKKEINVMIVPDEAAQVSMTLALSSDITKVGISDLSEFQEDEFKITNYEGRGYEYMIFNYSNPIMNDINFRKAISYGIDKKKILSEAYLGNVSDVNFPLHSKSKYYDSSVKPIGYNVEKAKESLGKIDIDKVNSNATGKDDASKKEENSKKEETNKKEETDKKENEANKESKEAKKAREEKEKSEKLKEAIKNLNLKIVVNKENSERVKAAHLIRENLNEIGIKSTVEELEGDALAQALDKKEYDLALVGWELSSVPDATDIINYSGYTNEKLTNYLNSLKSSKSVDDTKGIYKSIQKYVNDNVAFVSLGITDDYLVTNKRITGNLKPNDFDIYEGIYNLGFKE</sequence>
<dbReference type="InterPro" id="IPR039424">
    <property type="entry name" value="SBP_5"/>
</dbReference>
<evidence type="ECO:0000256" key="3">
    <source>
        <dbReference type="ARBA" id="ARBA00022729"/>
    </source>
</evidence>
<evidence type="ECO:0000313" key="7">
    <source>
        <dbReference type="Proteomes" id="UP000326961"/>
    </source>
</evidence>
<feature type="domain" description="Solute-binding protein family 5" evidence="5">
    <location>
        <begin position="84"/>
        <end position="360"/>
    </location>
</feature>
<dbReference type="Gene3D" id="3.10.105.10">
    <property type="entry name" value="Dipeptide-binding Protein, Domain 3"/>
    <property type="match status" value="2"/>
</dbReference>
<dbReference type="GO" id="GO:0042597">
    <property type="term" value="C:periplasmic space"/>
    <property type="evidence" value="ECO:0007669"/>
    <property type="project" value="UniProtKB-ARBA"/>
</dbReference>
<evidence type="ECO:0000259" key="5">
    <source>
        <dbReference type="Pfam" id="PF00496"/>
    </source>
</evidence>
<dbReference type="RefSeq" id="WP_150886384.1">
    <property type="nucleotide sequence ID" value="NZ_CP032452.1"/>
</dbReference>
<dbReference type="Gene3D" id="3.90.76.10">
    <property type="entry name" value="Dipeptide-binding Protein, Domain 1"/>
    <property type="match status" value="1"/>
</dbReference>
<dbReference type="Pfam" id="PF00496">
    <property type="entry name" value="SBP_bac_5"/>
    <property type="match status" value="2"/>
</dbReference>
<dbReference type="Gene3D" id="3.40.190.10">
    <property type="entry name" value="Periplasmic binding protein-like II"/>
    <property type="match status" value="2"/>
</dbReference>
<dbReference type="InterPro" id="IPR030678">
    <property type="entry name" value="Peptide/Ni-bd"/>
</dbReference>
<dbReference type="Proteomes" id="UP000326961">
    <property type="component" value="Chromosome"/>
</dbReference>
<evidence type="ECO:0000256" key="4">
    <source>
        <dbReference type="SAM" id="MobiDB-lite"/>
    </source>
</evidence>
<dbReference type="AlphaFoldDB" id="A0A5P3XE89"/>
<dbReference type="CDD" id="cd00995">
    <property type="entry name" value="PBP2_NikA_DppA_OppA_like"/>
    <property type="match status" value="1"/>
</dbReference>
<dbReference type="SUPFAM" id="SSF53850">
    <property type="entry name" value="Periplasmic binding protein-like II"/>
    <property type="match status" value="1"/>
</dbReference>
<proteinExistence type="inferred from homology"/>
<dbReference type="InterPro" id="IPR000914">
    <property type="entry name" value="SBP_5_dom"/>
</dbReference>
<protein>
    <submittedName>
        <fullName evidence="6">ABC transporter substrate-binding protein</fullName>
    </submittedName>
</protein>
<dbReference type="EMBL" id="CP032452">
    <property type="protein sequence ID" value="QEZ68725.1"/>
    <property type="molecule type" value="Genomic_DNA"/>
</dbReference>
<gene>
    <name evidence="6" type="ORF">D4A35_07135</name>
</gene>
<reference evidence="6 7" key="1">
    <citation type="submission" date="2018-09" db="EMBL/GenBank/DDBJ databases">
        <title>A clostridial neurotoxin that targets Anopheles mosquitoes.</title>
        <authorList>
            <person name="Contreras E."/>
            <person name="Masuyer G."/>
            <person name="Qureshi N."/>
            <person name="Chawla S."/>
            <person name="Lim H.L."/>
            <person name="Chen J."/>
            <person name="Stenmark P."/>
            <person name="Gill S."/>
        </authorList>
    </citation>
    <scope>NUCLEOTIDE SEQUENCE [LARGE SCALE GENOMIC DNA]</scope>
    <source>
        <strain evidence="6 7">Cbm</strain>
    </source>
</reference>
<dbReference type="PANTHER" id="PTHR30290:SF9">
    <property type="entry name" value="OLIGOPEPTIDE-BINDING PROTEIN APPA"/>
    <property type="match status" value="1"/>
</dbReference>
<dbReference type="PROSITE" id="PS51257">
    <property type="entry name" value="PROKAR_LIPOPROTEIN"/>
    <property type="match status" value="1"/>
</dbReference>
<dbReference type="GO" id="GO:0015833">
    <property type="term" value="P:peptide transport"/>
    <property type="evidence" value="ECO:0007669"/>
    <property type="project" value="TreeGrafter"/>
</dbReference>
<dbReference type="PANTHER" id="PTHR30290">
    <property type="entry name" value="PERIPLASMIC BINDING COMPONENT OF ABC TRANSPORTER"/>
    <property type="match status" value="1"/>
</dbReference>
<dbReference type="GO" id="GO:1904680">
    <property type="term" value="F:peptide transmembrane transporter activity"/>
    <property type="evidence" value="ECO:0007669"/>
    <property type="project" value="TreeGrafter"/>
</dbReference>
<accession>A0A5P3XE89</accession>
<dbReference type="PIRSF" id="PIRSF002741">
    <property type="entry name" value="MppA"/>
    <property type="match status" value="1"/>
</dbReference>